<sequence>MNFPRLLPTILNGHNYVLWSQDMRSFLKGHRLWRYVTGEIQAPVRSKDEEDTKFADRLEDWDCKNHQIITWFRYSTVPSIHQQFGCYENAKDVWDLLSRHYTTAGLSHEYQLWGLLVNMKQTLRQPINEFLSGMQSIWDQMEQSTHIVKDPADAAILATKRDQFHLIQFLMALTSEFEPVCATLLQQVPLPTLEFAMSQLLSHETRLRTLQPNHPDVVLATAARPSSSSSSRNGPKYCKNCHKQRYLLAECPTIQCRYCHKIGHIVYNCPTKPLKLGQSGILPRPVNHSIAAAVEDSPSDPSLSSIPVSELGPMVFTMVKQFLSSSDKVSSAVSGNTWYFDSACCNHMSPDSQLFFFIIPTTHAPLIQTANGSYLAASHTGSVSTSALFLSDTYLIPNLTLNLISVGQLCELGFDLWFGSSGCRVQDPRTNQVLGTGRRVGRMFELTSLHLPTTSTPPPSHVAHTASVFPLSLWHLRLGHVSVQKLRTLISSGFLGQVKHDSVDCVSCQLAKQPALSFNNSDSFSHASFDLIHSDIWGPSPTATEHLSKMVGLNANTATYLILLGLSSFLLHVLNVFGGKPPSLLSTPSTVFHPQALQNVTPFERLYGTPASYSSLRVFGYACFVLLQPHEHSKLEPRSRLCCFLGYGIEHKGYRCWDPISQCLRISRHVVFWEHTMFNSLSKFITCSTPSFFTNPSLPLFPISPTDSPVSPLAPPLAVDLVLDQTPDLPLAAPPADSPASPQEPAPPVDPLYFPFMSLTPYREACTNPLWQQAMTEELQALEKTHTWDLVDLPHGKSVIGCKWVYKIKTKSDGSIERYKARLVAKGYAQEYGIDYEETFAPVARITSVRSLLAIAAVHQWPLFQMDVKNAFLNGDLTEEVYMQAPPGYSDCPDKVCLLRRALYALFIRRSDKGMILLLLYVDDMIITGDDHSGISDFKLFLHQQFEMKDLGHLSYFLGLEVSSDSTGYYLSQAKYASDLLSRAGLTDTKVVSTPLEMNARLTPLDGTPLSDATLYRQLVGSLVYLTVTRPDIAHAVHLVSQFLSAPHSTYYAAVIHILRYIKGTMFHGLHFSAHSTLDLCAYFDADWAGDPTDRRSTTRFCFFLGDSLISWRSKKQHIVSRSSTEAEYRALADTTSELLALRWLLEDMGLTHSSPTVIHCDNRSAIQIAHNDVFHECTKHIEIDCHLVRHHLSAGILHLLPVSSSDQTADIFMKTFPPGRFRDLVSKLKMASVRPH</sequence>
<dbReference type="EMBL" id="OIVN01006481">
    <property type="protein sequence ID" value="SPD33934.1"/>
    <property type="molecule type" value="Genomic_DNA"/>
</dbReference>
<accession>A0A2N9JBE7</accession>
<dbReference type="InterPro" id="IPR057670">
    <property type="entry name" value="SH3_retrovirus"/>
</dbReference>
<evidence type="ECO:0000259" key="2">
    <source>
        <dbReference type="SMART" id="SM00343"/>
    </source>
</evidence>
<dbReference type="InterPro" id="IPR013103">
    <property type="entry name" value="RVT_2"/>
</dbReference>
<dbReference type="Pfam" id="PF07727">
    <property type="entry name" value="RVT_2"/>
    <property type="match status" value="1"/>
</dbReference>
<dbReference type="Pfam" id="PF22936">
    <property type="entry name" value="Pol_BBD"/>
    <property type="match status" value="1"/>
</dbReference>
<dbReference type="SMART" id="SM00343">
    <property type="entry name" value="ZnF_C2HC"/>
    <property type="match status" value="2"/>
</dbReference>
<dbReference type="InterPro" id="IPR036875">
    <property type="entry name" value="Znf_CCHC_sf"/>
</dbReference>
<dbReference type="Gene3D" id="4.10.60.10">
    <property type="entry name" value="Zinc finger, CCHC-type"/>
    <property type="match status" value="1"/>
</dbReference>
<dbReference type="GO" id="GO:0004190">
    <property type="term" value="F:aspartic-type endopeptidase activity"/>
    <property type="evidence" value="ECO:0007669"/>
    <property type="project" value="UniProtKB-KW"/>
</dbReference>
<feature type="domain" description="CCHC-type" evidence="2">
    <location>
        <begin position="237"/>
        <end position="253"/>
    </location>
</feature>
<dbReference type="PANTHER" id="PTHR11439:SF461">
    <property type="entry name" value="OS10G0432200 PROTEIN"/>
    <property type="match status" value="1"/>
</dbReference>
<evidence type="ECO:0000313" key="3">
    <source>
        <dbReference type="EMBL" id="SPD33934.1"/>
    </source>
</evidence>
<keyword evidence="1" id="KW-0645">Protease</keyword>
<keyword evidence="1" id="KW-0064">Aspartyl protease</keyword>
<dbReference type="AlphaFoldDB" id="A0A2N9JBE7"/>
<dbReference type="Pfam" id="PF25597">
    <property type="entry name" value="SH3_retrovirus"/>
    <property type="match status" value="1"/>
</dbReference>
<dbReference type="PANTHER" id="PTHR11439">
    <property type="entry name" value="GAG-POL-RELATED RETROTRANSPOSON"/>
    <property type="match status" value="1"/>
</dbReference>
<dbReference type="InterPro" id="IPR001878">
    <property type="entry name" value="Znf_CCHC"/>
</dbReference>
<dbReference type="SUPFAM" id="SSF56672">
    <property type="entry name" value="DNA/RNA polymerases"/>
    <property type="match status" value="1"/>
</dbReference>
<protein>
    <recommendedName>
        <fullName evidence="2">CCHC-type domain-containing protein</fullName>
    </recommendedName>
</protein>
<dbReference type="CDD" id="cd09272">
    <property type="entry name" value="RNase_HI_RT_Ty1"/>
    <property type="match status" value="1"/>
</dbReference>
<dbReference type="InterPro" id="IPR025724">
    <property type="entry name" value="GAG-pre-integrase_dom"/>
</dbReference>
<dbReference type="Pfam" id="PF13976">
    <property type="entry name" value="gag_pre-integrs"/>
    <property type="match status" value="1"/>
</dbReference>
<reference evidence="3" key="1">
    <citation type="submission" date="2018-02" db="EMBL/GenBank/DDBJ databases">
        <authorList>
            <person name="Cohen D.B."/>
            <person name="Kent A.D."/>
        </authorList>
    </citation>
    <scope>NUCLEOTIDE SEQUENCE</scope>
</reference>
<keyword evidence="1" id="KW-0378">Hydrolase</keyword>
<dbReference type="SUPFAM" id="SSF57756">
    <property type="entry name" value="Retrovirus zinc finger-like domains"/>
    <property type="match status" value="1"/>
</dbReference>
<dbReference type="InterPro" id="IPR054722">
    <property type="entry name" value="PolX-like_BBD"/>
</dbReference>
<evidence type="ECO:0000256" key="1">
    <source>
        <dbReference type="ARBA" id="ARBA00022750"/>
    </source>
</evidence>
<name>A0A2N9JBE7_FAGSY</name>
<dbReference type="GO" id="GO:0008270">
    <property type="term" value="F:zinc ion binding"/>
    <property type="evidence" value="ECO:0007669"/>
    <property type="project" value="InterPro"/>
</dbReference>
<proteinExistence type="predicted"/>
<feature type="domain" description="CCHC-type" evidence="2">
    <location>
        <begin position="255"/>
        <end position="271"/>
    </location>
</feature>
<organism evidence="3">
    <name type="scientific">Fagus sylvatica</name>
    <name type="common">Beechnut</name>
    <dbReference type="NCBI Taxonomy" id="28930"/>
    <lineage>
        <taxon>Eukaryota</taxon>
        <taxon>Viridiplantae</taxon>
        <taxon>Streptophyta</taxon>
        <taxon>Embryophyta</taxon>
        <taxon>Tracheophyta</taxon>
        <taxon>Spermatophyta</taxon>
        <taxon>Magnoliopsida</taxon>
        <taxon>eudicotyledons</taxon>
        <taxon>Gunneridae</taxon>
        <taxon>Pentapetalae</taxon>
        <taxon>rosids</taxon>
        <taxon>fabids</taxon>
        <taxon>Fagales</taxon>
        <taxon>Fagaceae</taxon>
        <taxon>Fagus</taxon>
    </lineage>
</organism>
<dbReference type="Pfam" id="PF14223">
    <property type="entry name" value="Retrotran_gag_2"/>
    <property type="match status" value="1"/>
</dbReference>
<dbReference type="GO" id="GO:0003676">
    <property type="term" value="F:nucleic acid binding"/>
    <property type="evidence" value="ECO:0007669"/>
    <property type="project" value="InterPro"/>
</dbReference>
<gene>
    <name evidence="3" type="ORF">FSB_LOCUS61816</name>
</gene>
<dbReference type="InterPro" id="IPR043502">
    <property type="entry name" value="DNA/RNA_pol_sf"/>
</dbReference>